<dbReference type="SUPFAM" id="SSF116734">
    <property type="entry name" value="DNA methylase specificity domain"/>
    <property type="match status" value="2"/>
</dbReference>
<proteinExistence type="inferred from homology"/>
<keyword evidence="6" id="KW-0255">Endonuclease</keyword>
<comment type="caution">
    <text evidence="6">The sequence shown here is derived from an EMBL/GenBank/DDBJ whole genome shotgun (WGS) entry which is preliminary data.</text>
</comment>
<dbReference type="InterPro" id="IPR000055">
    <property type="entry name" value="Restrct_endonuc_typeI_TRD"/>
</dbReference>
<feature type="domain" description="Type I restriction modification DNA specificity" evidence="5">
    <location>
        <begin position="20"/>
        <end position="206"/>
    </location>
</feature>
<evidence type="ECO:0000313" key="7">
    <source>
        <dbReference type="Proteomes" id="UP000293583"/>
    </source>
</evidence>
<dbReference type="Proteomes" id="UP000293583">
    <property type="component" value="Unassembled WGS sequence"/>
</dbReference>
<dbReference type="InterPro" id="IPR044946">
    <property type="entry name" value="Restrct_endonuc_typeI_TRD_sf"/>
</dbReference>
<dbReference type="GO" id="GO:0004519">
    <property type="term" value="F:endonuclease activity"/>
    <property type="evidence" value="ECO:0007669"/>
    <property type="project" value="UniProtKB-KW"/>
</dbReference>
<dbReference type="Gene3D" id="3.90.220.20">
    <property type="entry name" value="DNA methylase specificity domains"/>
    <property type="match status" value="2"/>
</dbReference>
<dbReference type="PANTHER" id="PTHR30408">
    <property type="entry name" value="TYPE-1 RESTRICTION ENZYME ECOKI SPECIFICITY PROTEIN"/>
    <property type="match status" value="1"/>
</dbReference>
<feature type="coiled-coil region" evidence="4">
    <location>
        <begin position="388"/>
        <end position="415"/>
    </location>
</feature>
<organism evidence="6 7">
    <name type="scientific">Aquirufa antheringensis</name>
    <dbReference type="NCBI Taxonomy" id="2516559"/>
    <lineage>
        <taxon>Bacteria</taxon>
        <taxon>Pseudomonadati</taxon>
        <taxon>Bacteroidota</taxon>
        <taxon>Cytophagia</taxon>
        <taxon>Cytophagales</taxon>
        <taxon>Flectobacillaceae</taxon>
        <taxon>Aquirufa</taxon>
    </lineage>
</organism>
<evidence type="ECO:0000259" key="5">
    <source>
        <dbReference type="Pfam" id="PF01420"/>
    </source>
</evidence>
<keyword evidence="2" id="KW-0680">Restriction system</keyword>
<comment type="similarity">
    <text evidence="1">Belongs to the type-I restriction system S methylase family.</text>
</comment>
<keyword evidence="4" id="KW-0175">Coiled coil</keyword>
<reference evidence="6 7" key="1">
    <citation type="submission" date="2019-02" db="EMBL/GenBank/DDBJ databases">
        <title>Genome of a new Bacteroidetes strain.</title>
        <authorList>
            <person name="Pitt A."/>
        </authorList>
    </citation>
    <scope>NUCLEOTIDE SEQUENCE [LARGE SCALE GENOMIC DNA]</scope>
    <source>
        <strain evidence="6 7">103A-SOEBACH</strain>
    </source>
</reference>
<evidence type="ECO:0000256" key="2">
    <source>
        <dbReference type="ARBA" id="ARBA00022747"/>
    </source>
</evidence>
<keyword evidence="3" id="KW-0238">DNA-binding</keyword>
<dbReference type="OrthoDB" id="667970at2"/>
<dbReference type="EMBL" id="SEWY01000001">
    <property type="protein sequence ID" value="TBH75411.1"/>
    <property type="molecule type" value="Genomic_DNA"/>
</dbReference>
<gene>
    <name evidence="6" type="ORF">EWU20_02200</name>
</gene>
<dbReference type="Pfam" id="PF01420">
    <property type="entry name" value="Methylase_S"/>
    <property type="match status" value="2"/>
</dbReference>
<dbReference type="AlphaFoldDB" id="A0A4Q9BHT5"/>
<sequence>MGAAVENKVGYIRTNLGWIPKDWEVLNVSDVFDFLSTNSFSRNQMNYTESDGCLYNIHYGDIHATYSEPILDLDKCKQVPVINDDVPISSYISYLKEGDIVMADASEDYAGVGATIELSNVKNKKIVAGLHTLAFREKLGVTVQGYRAYLFKHPKVSVSVKVIATGSKVYGISKSNLLKISLVLPPLPEQQKIATILGTWDKAIEKLTQLVATKEQRKKGLMQLLLTGKKRFVGFTEDWKEVKLGVIGKVRMCKRIFNHETSALGDIPFYKIGTFGSVSDAYISENKYIEYRSKYPFPSKGDIIFSAAGTLGRKVIYDGKPAYFQDSNLVWMEHDESKILNSYLYFAFETLRFDSEGGTVKRLYNSIILGAKIQLPSIAEQQKIASTLSAADKEIELLKQELNNLQQQKKGLMQKLLTGEVRVKIEKK</sequence>
<keyword evidence="6" id="KW-0378">Hydrolase</keyword>
<dbReference type="GO" id="GO:0009307">
    <property type="term" value="P:DNA restriction-modification system"/>
    <property type="evidence" value="ECO:0007669"/>
    <property type="project" value="UniProtKB-KW"/>
</dbReference>
<accession>A0A4Q9BHT5</accession>
<dbReference type="CDD" id="cd17292">
    <property type="entry name" value="RMtype1_S_LlaA17I_TRD2-CR2_like"/>
    <property type="match status" value="1"/>
</dbReference>
<evidence type="ECO:0000256" key="4">
    <source>
        <dbReference type="SAM" id="Coils"/>
    </source>
</evidence>
<evidence type="ECO:0000256" key="3">
    <source>
        <dbReference type="ARBA" id="ARBA00023125"/>
    </source>
</evidence>
<keyword evidence="7" id="KW-1185">Reference proteome</keyword>
<evidence type="ECO:0000256" key="1">
    <source>
        <dbReference type="ARBA" id="ARBA00010923"/>
    </source>
</evidence>
<dbReference type="GO" id="GO:0003677">
    <property type="term" value="F:DNA binding"/>
    <property type="evidence" value="ECO:0007669"/>
    <property type="project" value="UniProtKB-KW"/>
</dbReference>
<keyword evidence="6" id="KW-0540">Nuclease</keyword>
<dbReference type="Gene3D" id="1.10.287.1120">
    <property type="entry name" value="Bipartite methylase S protein"/>
    <property type="match status" value="1"/>
</dbReference>
<dbReference type="InterPro" id="IPR052021">
    <property type="entry name" value="Type-I_RS_S_subunit"/>
</dbReference>
<dbReference type="RefSeq" id="WP_130922566.1">
    <property type="nucleotide sequence ID" value="NZ_JAANOM010000002.1"/>
</dbReference>
<dbReference type="PANTHER" id="PTHR30408:SF12">
    <property type="entry name" value="TYPE I RESTRICTION ENZYME MJAVIII SPECIFICITY SUBUNIT"/>
    <property type="match status" value="1"/>
</dbReference>
<feature type="domain" description="Type I restriction modification DNA specificity" evidence="5">
    <location>
        <begin position="237"/>
        <end position="406"/>
    </location>
</feature>
<protein>
    <submittedName>
        <fullName evidence="6">Restriction endonuclease subunit S</fullName>
    </submittedName>
</protein>
<evidence type="ECO:0000313" key="6">
    <source>
        <dbReference type="EMBL" id="TBH75411.1"/>
    </source>
</evidence>
<name>A0A4Q9BHT5_9BACT</name>